<reference evidence="4 5" key="1">
    <citation type="submission" date="2016-03" db="EMBL/GenBank/DDBJ databases">
        <title>Draft genome sequence of Gluconobacter cerinus strain CECT 9110.</title>
        <authorList>
            <person name="Sainz F."/>
            <person name="Mas A."/>
            <person name="Torija M.J."/>
        </authorList>
    </citation>
    <scope>NUCLEOTIDE SEQUENCE [LARGE SCALE GENOMIC DNA]</scope>
    <source>
        <strain evidence="4 5">CECT 9110</strain>
    </source>
</reference>
<evidence type="ECO:0000256" key="2">
    <source>
        <dbReference type="ARBA" id="ARBA00022723"/>
    </source>
</evidence>
<dbReference type="RefSeq" id="WP_064274450.1">
    <property type="nucleotide sequence ID" value="NZ_LUTU01000007.1"/>
</dbReference>
<dbReference type="EMBL" id="LUTU01000007">
    <property type="protein sequence ID" value="OAJ67642.1"/>
    <property type="molecule type" value="Genomic_DNA"/>
</dbReference>
<dbReference type="GO" id="GO:0016853">
    <property type="term" value="F:isomerase activity"/>
    <property type="evidence" value="ECO:0007669"/>
    <property type="project" value="UniProtKB-KW"/>
</dbReference>
<feature type="domain" description="Fumarylacetoacetase-like C-terminal" evidence="3">
    <location>
        <begin position="73"/>
        <end position="274"/>
    </location>
</feature>
<accession>A0A1B6VK96</accession>
<dbReference type="PATRIC" id="fig|38307.3.peg.1736"/>
<dbReference type="OrthoDB" id="9780293at2"/>
<dbReference type="PANTHER" id="PTHR42796:SF4">
    <property type="entry name" value="FUMARYLACETOACETATE HYDROLASE DOMAIN-CONTAINING PROTEIN 2A"/>
    <property type="match status" value="1"/>
</dbReference>
<dbReference type="InterPro" id="IPR011234">
    <property type="entry name" value="Fumarylacetoacetase-like_C"/>
</dbReference>
<gene>
    <name evidence="4" type="ORF">A0123_01684</name>
</gene>
<evidence type="ECO:0000256" key="1">
    <source>
        <dbReference type="ARBA" id="ARBA00010211"/>
    </source>
</evidence>
<dbReference type="SUPFAM" id="SSF56529">
    <property type="entry name" value="FAH"/>
    <property type="match status" value="1"/>
</dbReference>
<dbReference type="GO" id="GO:0019752">
    <property type="term" value="P:carboxylic acid metabolic process"/>
    <property type="evidence" value="ECO:0007669"/>
    <property type="project" value="UniProtKB-ARBA"/>
</dbReference>
<evidence type="ECO:0000313" key="4">
    <source>
        <dbReference type="EMBL" id="OAJ67642.1"/>
    </source>
</evidence>
<sequence length="281" mass="30507">MKLCRFGPLDQETPGLIDDTGMLRSLKGILPDITAAYLSPEQLDALRAINPNTLPVVSEAPRYGIPFSGAGKYICIGLNYRDHAEEAGLPLPSEPIVFMKAISALTGPSDGILIPRHATKVDWEVELAVIIGTKASYVSPEKALEHVAGYCVANDVSERSFQMQTSQWDKGKGCDTFGPLGPWLVTTDEIADPQALSMRLDVNGRRRQTGHTSNMIFDVRSIISHVSHYMTLMPGDIIATGTPAGVGMGIKPHPVYLEPEDVVELEIEGLGIQRQIMKANS</sequence>
<evidence type="ECO:0000259" key="3">
    <source>
        <dbReference type="Pfam" id="PF01557"/>
    </source>
</evidence>
<comment type="caution">
    <text evidence="4">The sequence shown here is derived from an EMBL/GenBank/DDBJ whole genome shotgun (WGS) entry which is preliminary data.</text>
</comment>
<dbReference type="Gene3D" id="3.90.850.10">
    <property type="entry name" value="Fumarylacetoacetase-like, C-terminal domain"/>
    <property type="match status" value="1"/>
</dbReference>
<dbReference type="Pfam" id="PF01557">
    <property type="entry name" value="FAA_hydrolase"/>
    <property type="match status" value="1"/>
</dbReference>
<protein>
    <submittedName>
        <fullName evidence="4">2-hydroxyhepta-2,4-diene-1,7-dioate isomerase</fullName>
    </submittedName>
</protein>
<dbReference type="InterPro" id="IPR036663">
    <property type="entry name" value="Fumarylacetoacetase_C_sf"/>
</dbReference>
<dbReference type="InterPro" id="IPR051121">
    <property type="entry name" value="FAH"/>
</dbReference>
<name>A0A1B6VK96_9PROT</name>
<keyword evidence="4" id="KW-0413">Isomerase</keyword>
<organism evidence="4 5">
    <name type="scientific">Gluconobacter cerinus</name>
    <dbReference type="NCBI Taxonomy" id="38307"/>
    <lineage>
        <taxon>Bacteria</taxon>
        <taxon>Pseudomonadati</taxon>
        <taxon>Pseudomonadota</taxon>
        <taxon>Alphaproteobacteria</taxon>
        <taxon>Acetobacterales</taxon>
        <taxon>Acetobacteraceae</taxon>
        <taxon>Gluconobacter</taxon>
    </lineage>
</organism>
<dbReference type="GO" id="GO:0046872">
    <property type="term" value="F:metal ion binding"/>
    <property type="evidence" value="ECO:0007669"/>
    <property type="project" value="UniProtKB-KW"/>
</dbReference>
<dbReference type="Proteomes" id="UP000077786">
    <property type="component" value="Unassembled WGS sequence"/>
</dbReference>
<comment type="similarity">
    <text evidence="1">Belongs to the FAH family.</text>
</comment>
<evidence type="ECO:0000313" key="5">
    <source>
        <dbReference type="Proteomes" id="UP000077786"/>
    </source>
</evidence>
<dbReference type="FunFam" id="3.90.850.10:FF:000002">
    <property type="entry name" value="2-hydroxyhepta-2,4-diene-1,7-dioate isomerase"/>
    <property type="match status" value="1"/>
</dbReference>
<keyword evidence="2" id="KW-0479">Metal-binding</keyword>
<dbReference type="PANTHER" id="PTHR42796">
    <property type="entry name" value="FUMARYLACETOACETATE HYDROLASE DOMAIN-CONTAINING PROTEIN 2A-RELATED"/>
    <property type="match status" value="1"/>
</dbReference>
<dbReference type="AlphaFoldDB" id="A0A1B6VK96"/>
<proteinExistence type="inferred from homology"/>